<dbReference type="GO" id="GO:0006043">
    <property type="term" value="P:glucosamine catabolic process"/>
    <property type="evidence" value="ECO:0007669"/>
    <property type="project" value="TreeGrafter"/>
</dbReference>
<feature type="domain" description="Glucosamine/galactosamine-6-phosphate isomerase" evidence="3">
    <location>
        <begin position="16"/>
        <end position="226"/>
    </location>
</feature>
<proteinExistence type="predicted"/>
<dbReference type="GO" id="GO:0004342">
    <property type="term" value="F:glucosamine-6-phosphate deaminase activity"/>
    <property type="evidence" value="ECO:0007669"/>
    <property type="project" value="UniProtKB-EC"/>
</dbReference>
<gene>
    <name evidence="4" type="primary">nagB_4</name>
    <name evidence="4" type="ORF">DSM106044_02902</name>
</gene>
<dbReference type="GO" id="GO:0006046">
    <property type="term" value="P:N-acetylglucosamine catabolic process"/>
    <property type="evidence" value="ECO:0007669"/>
    <property type="project" value="TreeGrafter"/>
</dbReference>
<dbReference type="Pfam" id="PF01182">
    <property type="entry name" value="Glucosamine_iso"/>
    <property type="match status" value="1"/>
</dbReference>
<evidence type="ECO:0000313" key="4">
    <source>
        <dbReference type="EMBL" id="TLD00234.1"/>
    </source>
</evidence>
<dbReference type="EC" id="3.5.99.6" evidence="4"/>
<dbReference type="Gene3D" id="3.40.50.1360">
    <property type="match status" value="1"/>
</dbReference>
<protein>
    <submittedName>
        <fullName evidence="4">Glucosamine-6-phosphate deaminase 1</fullName>
        <ecNumber evidence="4">3.5.99.6</ecNumber>
    </submittedName>
</protein>
<evidence type="ECO:0000256" key="2">
    <source>
        <dbReference type="ARBA" id="ARBA00023277"/>
    </source>
</evidence>
<dbReference type="PROSITE" id="PS01161">
    <property type="entry name" value="GLC_GALNAC_ISOMERASE"/>
    <property type="match status" value="1"/>
</dbReference>
<keyword evidence="5" id="KW-1185">Reference proteome</keyword>
<dbReference type="GO" id="GO:0005975">
    <property type="term" value="P:carbohydrate metabolic process"/>
    <property type="evidence" value="ECO:0007669"/>
    <property type="project" value="InterPro"/>
</dbReference>
<dbReference type="GO" id="GO:0005737">
    <property type="term" value="C:cytoplasm"/>
    <property type="evidence" value="ECO:0007669"/>
    <property type="project" value="TreeGrafter"/>
</dbReference>
<dbReference type="CDD" id="cd01399">
    <property type="entry name" value="GlcN6P_deaminase"/>
    <property type="match status" value="1"/>
</dbReference>
<keyword evidence="1 4" id="KW-0378">Hydrolase</keyword>
<dbReference type="PANTHER" id="PTHR11280:SF5">
    <property type="entry name" value="GLUCOSAMINE-6-PHOSPHATE ISOMERASE"/>
    <property type="match status" value="1"/>
</dbReference>
<accession>A0A4U8Q7D1</accession>
<dbReference type="GO" id="GO:0019262">
    <property type="term" value="P:N-acetylneuraminate catabolic process"/>
    <property type="evidence" value="ECO:0007669"/>
    <property type="project" value="TreeGrafter"/>
</dbReference>
<dbReference type="RefSeq" id="WP_047834491.1">
    <property type="nucleotide sequence ID" value="NZ_QGQD01000057.1"/>
</dbReference>
<evidence type="ECO:0000313" key="5">
    <source>
        <dbReference type="Proteomes" id="UP000306509"/>
    </source>
</evidence>
<evidence type="ECO:0000256" key="1">
    <source>
        <dbReference type="ARBA" id="ARBA00022801"/>
    </source>
</evidence>
<organism evidence="4 5">
    <name type="scientific">Robinsoniella peoriensis</name>
    <dbReference type="NCBI Taxonomy" id="180332"/>
    <lineage>
        <taxon>Bacteria</taxon>
        <taxon>Bacillati</taxon>
        <taxon>Bacillota</taxon>
        <taxon>Clostridia</taxon>
        <taxon>Lachnospirales</taxon>
        <taxon>Lachnospiraceae</taxon>
        <taxon>Robinsoniella</taxon>
    </lineage>
</organism>
<dbReference type="InterPro" id="IPR037171">
    <property type="entry name" value="NagB/RpiA_transferase-like"/>
</dbReference>
<dbReference type="SUPFAM" id="SSF100950">
    <property type="entry name" value="NagB/RpiA/CoA transferase-like"/>
    <property type="match status" value="1"/>
</dbReference>
<name>A0A4U8Q7D1_9FIRM</name>
<dbReference type="InterPro" id="IPR006148">
    <property type="entry name" value="Glc/Gal-6P_isomerase"/>
</dbReference>
<dbReference type="EMBL" id="QGQD01000057">
    <property type="protein sequence ID" value="TLD00234.1"/>
    <property type="molecule type" value="Genomic_DNA"/>
</dbReference>
<dbReference type="InterPro" id="IPR018321">
    <property type="entry name" value="Glucosamine6P_isomerase_CS"/>
</dbReference>
<keyword evidence="2" id="KW-0119">Carbohydrate metabolism</keyword>
<reference evidence="4 5" key="1">
    <citation type="journal article" date="2019" name="Anaerobe">
        <title>Detection of Robinsoniella peoriensis in multiple bone samples of a trauma patient.</title>
        <authorList>
            <person name="Schrottner P."/>
            <person name="Hartwich K."/>
            <person name="Bunk B."/>
            <person name="Schober I."/>
            <person name="Helbig S."/>
            <person name="Rudolph W.W."/>
            <person name="Gunzer F."/>
        </authorList>
    </citation>
    <scope>NUCLEOTIDE SEQUENCE [LARGE SCALE GENOMIC DNA]</scope>
    <source>
        <strain evidence="4 5">DSM 106044</strain>
    </source>
</reference>
<sequence length="249" mass="28068">MRLIKVKDYNEMTDMLLQYFINQVTKKSDSVLSFTTGATTKRFLTRFAEVINTGLDISNCTFLNLDEYVGKRNMPYSVHSFMHTYLYNRINIKPKNIFGLDAQASDQDEELKRYELILQRHERDIQFLGLGTNGHIGANEPGTPFDSKLFIADSCISTMEATKKLFQLKDSEVPSQMYTMGFQEIMAAKCVILAASGISKAEAVKKVVEGDISEAIPASILKKHGNFIFIIDEAAGSLLKEREVFGSYN</sequence>
<evidence type="ECO:0000259" key="3">
    <source>
        <dbReference type="Pfam" id="PF01182"/>
    </source>
</evidence>
<dbReference type="Proteomes" id="UP000306509">
    <property type="component" value="Unassembled WGS sequence"/>
</dbReference>
<dbReference type="InterPro" id="IPR004547">
    <property type="entry name" value="Glucosamine6P_isomerase"/>
</dbReference>
<dbReference type="GO" id="GO:0042802">
    <property type="term" value="F:identical protein binding"/>
    <property type="evidence" value="ECO:0007669"/>
    <property type="project" value="TreeGrafter"/>
</dbReference>
<dbReference type="AlphaFoldDB" id="A0A4U8Q7D1"/>
<comment type="caution">
    <text evidence="4">The sequence shown here is derived from an EMBL/GenBank/DDBJ whole genome shotgun (WGS) entry which is preliminary data.</text>
</comment>
<dbReference type="PANTHER" id="PTHR11280">
    <property type="entry name" value="GLUCOSAMINE-6-PHOSPHATE ISOMERASE"/>
    <property type="match status" value="1"/>
</dbReference>